<evidence type="ECO:0000256" key="1">
    <source>
        <dbReference type="SAM" id="SignalP"/>
    </source>
</evidence>
<keyword evidence="1" id="KW-0732">Signal</keyword>
<keyword evidence="3" id="KW-1185">Reference proteome</keyword>
<dbReference type="OrthoDB" id="5565075at2759"/>
<accession>A0A8J2PIV9</accession>
<organism evidence="2 3">
    <name type="scientific">Allacma fusca</name>
    <dbReference type="NCBI Taxonomy" id="39272"/>
    <lineage>
        <taxon>Eukaryota</taxon>
        <taxon>Metazoa</taxon>
        <taxon>Ecdysozoa</taxon>
        <taxon>Arthropoda</taxon>
        <taxon>Hexapoda</taxon>
        <taxon>Collembola</taxon>
        <taxon>Symphypleona</taxon>
        <taxon>Sminthuridae</taxon>
        <taxon>Allacma</taxon>
    </lineage>
</organism>
<dbReference type="AlphaFoldDB" id="A0A8J2PIV9"/>
<gene>
    <name evidence="2" type="ORF">AFUS01_LOCUS33851</name>
</gene>
<reference evidence="2" key="1">
    <citation type="submission" date="2021-06" db="EMBL/GenBank/DDBJ databases">
        <authorList>
            <person name="Hodson N. C."/>
            <person name="Mongue J. A."/>
            <person name="Jaron S. K."/>
        </authorList>
    </citation>
    <scope>NUCLEOTIDE SEQUENCE</scope>
</reference>
<name>A0A8J2PIV9_9HEXA</name>
<dbReference type="Proteomes" id="UP000708208">
    <property type="component" value="Unassembled WGS sequence"/>
</dbReference>
<dbReference type="EMBL" id="CAJVCH010530172">
    <property type="protein sequence ID" value="CAG7823649.1"/>
    <property type="molecule type" value="Genomic_DNA"/>
</dbReference>
<evidence type="ECO:0000313" key="3">
    <source>
        <dbReference type="Proteomes" id="UP000708208"/>
    </source>
</evidence>
<comment type="caution">
    <text evidence="2">The sequence shown here is derived from an EMBL/GenBank/DDBJ whole genome shotgun (WGS) entry which is preliminary data.</text>
</comment>
<feature type="chain" id="PRO_5035274000" evidence="1">
    <location>
        <begin position="20"/>
        <end position="51"/>
    </location>
</feature>
<evidence type="ECO:0000313" key="2">
    <source>
        <dbReference type="EMBL" id="CAG7823649.1"/>
    </source>
</evidence>
<feature type="non-terminal residue" evidence="2">
    <location>
        <position position="51"/>
    </location>
</feature>
<proteinExistence type="predicted"/>
<sequence>MFLLANLLLIVSLFLCAVSSPFEENAGEEKVSFGDEPIEDYPSLVSLNLFS</sequence>
<protein>
    <submittedName>
        <fullName evidence="2">Uncharacterized protein</fullName>
    </submittedName>
</protein>
<feature type="signal peptide" evidence="1">
    <location>
        <begin position="1"/>
        <end position="19"/>
    </location>
</feature>